<organism evidence="1 2">
    <name type="scientific">Porphyromonas macacae</name>
    <dbReference type="NCBI Taxonomy" id="28115"/>
    <lineage>
        <taxon>Bacteria</taxon>
        <taxon>Pseudomonadati</taxon>
        <taxon>Bacteroidota</taxon>
        <taxon>Bacteroidia</taxon>
        <taxon>Bacteroidales</taxon>
        <taxon>Porphyromonadaceae</taxon>
        <taxon>Porphyromonas</taxon>
    </lineage>
</organism>
<evidence type="ECO:0000313" key="1">
    <source>
        <dbReference type="EMBL" id="SUB88455.1"/>
    </source>
</evidence>
<name>A0A379E6Z0_9PORP</name>
<sequence length="101" mass="11210">MISFSKLTPCACRIGQEAFIELYLDAFTTGQYAQHITPEQARETLSRLMAEGWGIVASDYIWTTRQAAHRAWLGGYKKDGEPVTAPDALKKSSRFVVRAGA</sequence>
<evidence type="ECO:0000313" key="2">
    <source>
        <dbReference type="Proteomes" id="UP000254156"/>
    </source>
</evidence>
<gene>
    <name evidence="1" type="ORF">NCTC11632_00524</name>
</gene>
<proteinExistence type="predicted"/>
<dbReference type="RefSeq" id="WP_025004855.1">
    <property type="nucleotide sequence ID" value="NZ_UGTF01000002.1"/>
</dbReference>
<dbReference type="AlphaFoldDB" id="A0A379E6Z0"/>
<reference evidence="1 2" key="1">
    <citation type="submission" date="2018-06" db="EMBL/GenBank/DDBJ databases">
        <authorList>
            <consortium name="Pathogen Informatics"/>
            <person name="Doyle S."/>
        </authorList>
    </citation>
    <scope>NUCLEOTIDE SEQUENCE [LARGE SCALE GENOMIC DNA]</scope>
    <source>
        <strain evidence="1 2">NCTC11632</strain>
    </source>
</reference>
<dbReference type="Proteomes" id="UP000254156">
    <property type="component" value="Unassembled WGS sequence"/>
</dbReference>
<protein>
    <submittedName>
        <fullName evidence="1">Uncharacterized protein</fullName>
    </submittedName>
</protein>
<dbReference type="EMBL" id="UGTF01000002">
    <property type="protein sequence ID" value="SUB88455.1"/>
    <property type="molecule type" value="Genomic_DNA"/>
</dbReference>
<accession>A0A379E6Z0</accession>